<dbReference type="Proteomes" id="UP000634136">
    <property type="component" value="Unassembled WGS sequence"/>
</dbReference>
<accession>A0A834SJW8</accession>
<proteinExistence type="predicted"/>
<organism evidence="2 3">
    <name type="scientific">Senna tora</name>
    <dbReference type="NCBI Taxonomy" id="362788"/>
    <lineage>
        <taxon>Eukaryota</taxon>
        <taxon>Viridiplantae</taxon>
        <taxon>Streptophyta</taxon>
        <taxon>Embryophyta</taxon>
        <taxon>Tracheophyta</taxon>
        <taxon>Spermatophyta</taxon>
        <taxon>Magnoliopsida</taxon>
        <taxon>eudicotyledons</taxon>
        <taxon>Gunneridae</taxon>
        <taxon>Pentapetalae</taxon>
        <taxon>rosids</taxon>
        <taxon>fabids</taxon>
        <taxon>Fabales</taxon>
        <taxon>Fabaceae</taxon>
        <taxon>Caesalpinioideae</taxon>
        <taxon>Cassia clade</taxon>
        <taxon>Senna</taxon>
    </lineage>
</organism>
<reference evidence="2" key="1">
    <citation type="submission" date="2020-09" db="EMBL/GenBank/DDBJ databases">
        <title>Genome-Enabled Discovery of Anthraquinone Biosynthesis in Senna tora.</title>
        <authorList>
            <person name="Kang S.-H."/>
            <person name="Pandey R.P."/>
            <person name="Lee C.-M."/>
            <person name="Sim J.-S."/>
            <person name="Jeong J.-T."/>
            <person name="Choi B.-S."/>
            <person name="Jung M."/>
            <person name="Ginzburg D."/>
            <person name="Zhao K."/>
            <person name="Won S.Y."/>
            <person name="Oh T.-J."/>
            <person name="Yu Y."/>
            <person name="Kim N.-H."/>
            <person name="Lee O.R."/>
            <person name="Lee T.-H."/>
            <person name="Bashyal P."/>
            <person name="Kim T.-S."/>
            <person name="Lee W.-H."/>
            <person name="Kawkins C."/>
            <person name="Kim C.-K."/>
            <person name="Kim J.S."/>
            <person name="Ahn B.O."/>
            <person name="Rhee S.Y."/>
            <person name="Sohng J.K."/>
        </authorList>
    </citation>
    <scope>NUCLEOTIDE SEQUENCE</scope>
    <source>
        <tissue evidence="2">Leaf</tissue>
    </source>
</reference>
<dbReference type="EMBL" id="JAAIUW010000013">
    <property type="protein sequence ID" value="KAF7804946.1"/>
    <property type="molecule type" value="Genomic_DNA"/>
</dbReference>
<evidence type="ECO:0000313" key="3">
    <source>
        <dbReference type="Proteomes" id="UP000634136"/>
    </source>
</evidence>
<evidence type="ECO:0000313" key="2">
    <source>
        <dbReference type="EMBL" id="KAF7804946.1"/>
    </source>
</evidence>
<sequence length="46" mass="5082">MSISFLTRTPVDKSHYGKRDEPSEENGFPSSANCMQNANAPMQVAH</sequence>
<dbReference type="AlphaFoldDB" id="A0A834SJW8"/>
<feature type="compositionally biased region" description="Polar residues" evidence="1">
    <location>
        <begin position="28"/>
        <end position="40"/>
    </location>
</feature>
<protein>
    <submittedName>
        <fullName evidence="2">Uncharacterized protein</fullName>
    </submittedName>
</protein>
<name>A0A834SJW8_9FABA</name>
<evidence type="ECO:0000256" key="1">
    <source>
        <dbReference type="SAM" id="MobiDB-lite"/>
    </source>
</evidence>
<comment type="caution">
    <text evidence="2">The sequence shown here is derived from an EMBL/GenBank/DDBJ whole genome shotgun (WGS) entry which is preliminary data.</text>
</comment>
<keyword evidence="3" id="KW-1185">Reference proteome</keyword>
<gene>
    <name evidence="2" type="ORF">G2W53_044057</name>
</gene>
<feature type="region of interest" description="Disordered" evidence="1">
    <location>
        <begin position="1"/>
        <end position="46"/>
    </location>
</feature>
<feature type="compositionally biased region" description="Basic and acidic residues" evidence="1">
    <location>
        <begin position="10"/>
        <end position="21"/>
    </location>
</feature>